<organism evidence="2 3">
    <name type="scientific">Caerostris extrusa</name>
    <name type="common">Bark spider</name>
    <name type="synonym">Caerostris bankana</name>
    <dbReference type="NCBI Taxonomy" id="172846"/>
    <lineage>
        <taxon>Eukaryota</taxon>
        <taxon>Metazoa</taxon>
        <taxon>Ecdysozoa</taxon>
        <taxon>Arthropoda</taxon>
        <taxon>Chelicerata</taxon>
        <taxon>Arachnida</taxon>
        <taxon>Araneae</taxon>
        <taxon>Araneomorphae</taxon>
        <taxon>Entelegynae</taxon>
        <taxon>Araneoidea</taxon>
        <taxon>Araneidae</taxon>
        <taxon>Caerostris</taxon>
    </lineage>
</organism>
<evidence type="ECO:0000313" key="3">
    <source>
        <dbReference type="Proteomes" id="UP001054945"/>
    </source>
</evidence>
<keyword evidence="3" id="KW-1185">Reference proteome</keyword>
<keyword evidence="1" id="KW-0732">Signal</keyword>
<dbReference type="AlphaFoldDB" id="A0AAV4TEY2"/>
<dbReference type="EMBL" id="BPLR01010961">
    <property type="protein sequence ID" value="GIY43325.1"/>
    <property type="molecule type" value="Genomic_DNA"/>
</dbReference>
<evidence type="ECO:0000313" key="2">
    <source>
        <dbReference type="EMBL" id="GIY43325.1"/>
    </source>
</evidence>
<reference evidence="2 3" key="1">
    <citation type="submission" date="2021-06" db="EMBL/GenBank/DDBJ databases">
        <title>Caerostris extrusa draft genome.</title>
        <authorList>
            <person name="Kono N."/>
            <person name="Arakawa K."/>
        </authorList>
    </citation>
    <scope>NUCLEOTIDE SEQUENCE [LARGE SCALE GENOMIC DNA]</scope>
</reference>
<feature type="chain" id="PRO_5043808747" evidence="1">
    <location>
        <begin position="19"/>
        <end position="138"/>
    </location>
</feature>
<name>A0AAV4TEY2_CAEEX</name>
<gene>
    <name evidence="2" type="ORF">CEXT_188331</name>
</gene>
<dbReference type="Proteomes" id="UP001054945">
    <property type="component" value="Unassembled WGS sequence"/>
</dbReference>
<protein>
    <submittedName>
        <fullName evidence="2">Uncharacterized protein</fullName>
    </submittedName>
</protein>
<accession>A0AAV4TEY2</accession>
<evidence type="ECO:0000256" key="1">
    <source>
        <dbReference type="SAM" id="SignalP"/>
    </source>
</evidence>
<proteinExistence type="predicted"/>
<comment type="caution">
    <text evidence="2">The sequence shown here is derived from an EMBL/GenBank/DDBJ whole genome shotgun (WGS) entry which is preliminary data.</text>
</comment>
<sequence>MAEIFSGVLVLLLRNTLCVTTQSESLRFAKRPFILQFGGVIVQKTFAHPQSSLGALDQIFLQNKGRNAVFMGQPKALDFSTNDSFSPSVLRTGPACVTGVSREAVCFPRGPPLSACDLRRERLNGLREPVLSEKWPRG</sequence>
<feature type="signal peptide" evidence="1">
    <location>
        <begin position="1"/>
        <end position="18"/>
    </location>
</feature>